<evidence type="ECO:0000259" key="9">
    <source>
        <dbReference type="PROSITE" id="PS50112"/>
    </source>
</evidence>
<dbReference type="KEGG" id="psyt:DSAG12_01415"/>
<dbReference type="InterPro" id="IPR000700">
    <property type="entry name" value="PAS-assoc_C"/>
</dbReference>
<dbReference type="InterPro" id="IPR000014">
    <property type="entry name" value="PAS"/>
</dbReference>
<dbReference type="InterPro" id="IPR001789">
    <property type="entry name" value="Sig_transdc_resp-reg_receiver"/>
</dbReference>
<reference evidence="11 12" key="1">
    <citation type="journal article" date="2020" name="Nature">
        <title>Isolation of an archaeon at the prokaryote-eukaryote interface.</title>
        <authorList>
            <person name="Imachi H."/>
            <person name="Nobu M.K."/>
            <person name="Nakahara N."/>
            <person name="Morono Y."/>
            <person name="Ogawara M."/>
            <person name="Takaki Y."/>
            <person name="Takano Y."/>
            <person name="Uematsu K."/>
            <person name="Ikuta T."/>
            <person name="Ito M."/>
            <person name="Matsui Y."/>
            <person name="Miyazaki M."/>
            <person name="Murata K."/>
            <person name="Saito Y."/>
            <person name="Sakai S."/>
            <person name="Song C."/>
            <person name="Tasumi E."/>
            <person name="Yamanaka Y."/>
            <person name="Yamaguchi T."/>
            <person name="Kamagata Y."/>
            <person name="Tamaki H."/>
            <person name="Takai K."/>
        </authorList>
    </citation>
    <scope>NUCLEOTIDE SEQUENCE [LARGE SCALE GENOMIC DNA]</scope>
    <source>
        <strain evidence="11 12">MK-D1</strain>
    </source>
</reference>
<dbReference type="RefSeq" id="WP_147662496.1">
    <property type="nucleotide sequence ID" value="NZ_CP042905.2"/>
</dbReference>
<keyword evidence="12" id="KW-1185">Reference proteome</keyword>
<dbReference type="Gene3D" id="1.10.287.130">
    <property type="match status" value="1"/>
</dbReference>
<dbReference type="CDD" id="cd00156">
    <property type="entry name" value="REC"/>
    <property type="match status" value="1"/>
</dbReference>
<dbReference type="InterPro" id="IPR035965">
    <property type="entry name" value="PAS-like_dom_sf"/>
</dbReference>
<dbReference type="GO" id="GO:0000155">
    <property type="term" value="F:phosphorelay sensor kinase activity"/>
    <property type="evidence" value="ECO:0007669"/>
    <property type="project" value="InterPro"/>
</dbReference>
<dbReference type="Gene3D" id="3.30.450.20">
    <property type="entry name" value="PAS domain"/>
    <property type="match status" value="3"/>
</dbReference>
<evidence type="ECO:0000256" key="6">
    <source>
        <dbReference type="ARBA" id="ARBA00023012"/>
    </source>
</evidence>
<dbReference type="InterPro" id="IPR003661">
    <property type="entry name" value="HisK_dim/P_dom"/>
</dbReference>
<gene>
    <name evidence="11" type="ORF">DSAG12_01415</name>
</gene>
<dbReference type="PANTHER" id="PTHR43065:SF42">
    <property type="entry name" value="TWO-COMPONENT SENSOR PPRA"/>
    <property type="match status" value="1"/>
</dbReference>
<keyword evidence="4" id="KW-0418">Kinase</keyword>
<feature type="domain" description="Response regulatory" evidence="8">
    <location>
        <begin position="642"/>
        <end position="762"/>
    </location>
</feature>
<accession>A0A5B9D8W6</accession>
<reference evidence="11 12" key="2">
    <citation type="journal article" date="2024" name="Int. J. Syst. Evol. Microbiol.">
        <title>Promethearchaeum syntrophicum gen. nov., sp. nov., an anaerobic, obligately syntrophic archaeon, the first isolate of the lineage 'Asgard' archaea, and proposal of the new archaeal phylum Promethearchaeota phyl. nov. and kingdom Promethearchaeati regn. nov.</title>
        <authorList>
            <person name="Imachi H."/>
            <person name="Nobu M.K."/>
            <person name="Kato S."/>
            <person name="Takaki Y."/>
            <person name="Miyazaki M."/>
            <person name="Miyata M."/>
            <person name="Ogawara M."/>
            <person name="Saito Y."/>
            <person name="Sakai S."/>
            <person name="Tahara Y.O."/>
            <person name="Takano Y."/>
            <person name="Tasumi E."/>
            <person name="Uematsu K."/>
            <person name="Yoshimura T."/>
            <person name="Itoh T."/>
            <person name="Ohkuma M."/>
            <person name="Takai K."/>
        </authorList>
    </citation>
    <scope>NUCLEOTIDE SEQUENCE [LARGE SCALE GENOMIC DNA]</scope>
    <source>
        <strain evidence="11 12">MK-D1</strain>
    </source>
</reference>
<keyword evidence="3" id="KW-0547">Nucleotide-binding</keyword>
<dbReference type="SMART" id="SM00388">
    <property type="entry name" value="HisKA"/>
    <property type="match status" value="1"/>
</dbReference>
<organism evidence="11 12">
    <name type="scientific">Promethearchaeum syntrophicum</name>
    <dbReference type="NCBI Taxonomy" id="2594042"/>
    <lineage>
        <taxon>Archaea</taxon>
        <taxon>Promethearchaeati</taxon>
        <taxon>Promethearchaeota</taxon>
        <taxon>Promethearchaeia</taxon>
        <taxon>Promethearchaeales</taxon>
        <taxon>Promethearchaeaceae</taxon>
        <taxon>Promethearchaeum</taxon>
    </lineage>
</organism>
<feature type="domain" description="PAS" evidence="9">
    <location>
        <begin position="8"/>
        <end position="54"/>
    </location>
</feature>
<dbReference type="InterPro" id="IPR036097">
    <property type="entry name" value="HisK_dim/P_sf"/>
</dbReference>
<keyword evidence="2" id="KW-0808">Transferase</keyword>
<sequence>MMDLNQEKTLFFQKILNNLPEPAFAVDSNCKIIEWNKAMEEFSGIKAELIIGKTSSEYNIPFYQKSQPLLIENYIKSKNFSNSIYSKEEILTLIDGQEVNVLSKVSLIFDDSNKLIGGVQTFQNISEHVIAEKMLAEDLLKYSVLFNNSYDGIILHDLNGNILEINKKALNLFQFNQKDFKNVKLSQLFPEREKKHLEDFLKDFHTEKFNYDEFYLMKSNKIEFIGEIYADLIILEKQEIGQLIIRDITEKKHIEENLAAEKEMLAVTLAGIVDGVITLDADANIILINKVAENILEMDYDEVFGKKIFNITTLYKDKSRDPYELYEVKNMLGKRANPPISLSVLKMKDGREKIIEHDIAPIHNKAGELSGNIIVFRDITDKQKKEAEEFKNQKIESIGLLAGGIAHDFNNILTAVLGNTALLKMDLDQNSEKFTILNELESAIHRASKLTHQLLTFSKGGSPIKKFMFIGDVIKESANFALHGTKNEIEFNFAPGLWPVHIDEGQISQVINNLVINAVQATNINSKIIIQANNYLMEPENNMMLTPGNYVKISFQDFGNGILEENQEKIFDPYFTTKETGSGLGLSVCYSILTRHSGKIKVTSKIGEGSTFTFYLPAHPEIVLKMEDKSDLPDIISNLNSRILILEDEKPIRVLLEKFLRKKNFYVESAADGEEILIKYQDALDKGQEFDILILDLTIKGGMGGEETFQKLLEINPNVKAIVASGYSTKKILSDYKQYGFAGMLSKPFKMSDLLKEIERLLENND</sequence>
<dbReference type="Pfam" id="PF00072">
    <property type="entry name" value="Response_reg"/>
    <property type="match status" value="1"/>
</dbReference>
<dbReference type="SMR" id="A0A5B9D8W6"/>
<dbReference type="Pfam" id="PF00989">
    <property type="entry name" value="PAS"/>
    <property type="match status" value="1"/>
</dbReference>
<feature type="domain" description="PAC" evidence="10">
    <location>
        <begin position="338"/>
        <end position="391"/>
    </location>
</feature>
<dbReference type="InterPro" id="IPR011006">
    <property type="entry name" value="CheY-like_superfamily"/>
</dbReference>
<dbReference type="Gene3D" id="3.40.50.2300">
    <property type="match status" value="1"/>
</dbReference>
<dbReference type="GeneID" id="41329411"/>
<dbReference type="SUPFAM" id="SSF55874">
    <property type="entry name" value="ATPase domain of HSP90 chaperone/DNA topoisomerase II/histidine kinase"/>
    <property type="match status" value="1"/>
</dbReference>
<dbReference type="SUPFAM" id="SSF47384">
    <property type="entry name" value="Homodimeric domain of signal transducing histidine kinase"/>
    <property type="match status" value="1"/>
</dbReference>
<evidence type="ECO:0000313" key="11">
    <source>
        <dbReference type="EMBL" id="QEE15589.1"/>
    </source>
</evidence>
<dbReference type="InterPro" id="IPR013767">
    <property type="entry name" value="PAS_fold"/>
</dbReference>
<dbReference type="PROSITE" id="PS50109">
    <property type="entry name" value="HIS_KIN"/>
    <property type="match status" value="1"/>
</dbReference>
<name>A0A5B9D8W6_9ARCH</name>
<evidence type="ECO:0000256" key="5">
    <source>
        <dbReference type="ARBA" id="ARBA00022840"/>
    </source>
</evidence>
<dbReference type="EMBL" id="CP042905">
    <property type="protein sequence ID" value="QEE15589.1"/>
    <property type="molecule type" value="Genomic_DNA"/>
</dbReference>
<evidence type="ECO:0000256" key="2">
    <source>
        <dbReference type="ARBA" id="ARBA00022679"/>
    </source>
</evidence>
<dbReference type="AlphaFoldDB" id="A0A5B9D8W6"/>
<keyword evidence="6" id="KW-0902">Two-component regulatory system</keyword>
<dbReference type="InterPro" id="IPR004358">
    <property type="entry name" value="Sig_transdc_His_kin-like_C"/>
</dbReference>
<dbReference type="Gene3D" id="3.30.565.10">
    <property type="entry name" value="Histidine kinase-like ATPase, C-terminal domain"/>
    <property type="match status" value="1"/>
</dbReference>
<dbReference type="NCBIfam" id="TIGR00229">
    <property type="entry name" value="sensory_box"/>
    <property type="match status" value="3"/>
</dbReference>
<evidence type="ECO:0000256" key="3">
    <source>
        <dbReference type="ARBA" id="ARBA00022741"/>
    </source>
</evidence>
<protein>
    <submittedName>
        <fullName evidence="11">PAS domain S-box protein</fullName>
    </submittedName>
</protein>
<dbReference type="InterPro" id="IPR036890">
    <property type="entry name" value="HATPase_C_sf"/>
</dbReference>
<dbReference type="PROSITE" id="PS50110">
    <property type="entry name" value="RESPONSE_REGULATORY"/>
    <property type="match status" value="1"/>
</dbReference>
<dbReference type="SMART" id="SM00387">
    <property type="entry name" value="HATPase_c"/>
    <property type="match status" value="1"/>
</dbReference>
<feature type="domain" description="PAS" evidence="9">
    <location>
        <begin position="261"/>
        <end position="335"/>
    </location>
</feature>
<dbReference type="OrthoDB" id="8127at2157"/>
<dbReference type="Pfam" id="PF13426">
    <property type="entry name" value="PAS_9"/>
    <property type="match status" value="2"/>
</dbReference>
<dbReference type="SMART" id="SM00448">
    <property type="entry name" value="REC"/>
    <property type="match status" value="1"/>
</dbReference>
<dbReference type="Proteomes" id="UP000321408">
    <property type="component" value="Chromosome"/>
</dbReference>
<evidence type="ECO:0000256" key="1">
    <source>
        <dbReference type="ARBA" id="ARBA00022553"/>
    </source>
</evidence>
<dbReference type="InterPro" id="IPR005467">
    <property type="entry name" value="His_kinase_dom"/>
</dbReference>
<dbReference type="SUPFAM" id="SSF52172">
    <property type="entry name" value="CheY-like"/>
    <property type="match status" value="1"/>
</dbReference>
<keyword evidence="1" id="KW-0597">Phosphoprotein</keyword>
<dbReference type="Pfam" id="PF02518">
    <property type="entry name" value="HATPase_c"/>
    <property type="match status" value="1"/>
</dbReference>
<dbReference type="CDD" id="cd00082">
    <property type="entry name" value="HisKA"/>
    <property type="match status" value="1"/>
</dbReference>
<evidence type="ECO:0000259" key="10">
    <source>
        <dbReference type="PROSITE" id="PS50113"/>
    </source>
</evidence>
<feature type="domain" description="Histidine kinase" evidence="7">
    <location>
        <begin position="404"/>
        <end position="620"/>
    </location>
</feature>
<dbReference type="PROSITE" id="PS50112">
    <property type="entry name" value="PAS"/>
    <property type="match status" value="2"/>
</dbReference>
<dbReference type="InterPro" id="IPR003594">
    <property type="entry name" value="HATPase_dom"/>
</dbReference>
<evidence type="ECO:0000313" key="12">
    <source>
        <dbReference type="Proteomes" id="UP000321408"/>
    </source>
</evidence>
<dbReference type="GO" id="GO:0006355">
    <property type="term" value="P:regulation of DNA-templated transcription"/>
    <property type="evidence" value="ECO:0007669"/>
    <property type="project" value="InterPro"/>
</dbReference>
<dbReference type="PRINTS" id="PR00344">
    <property type="entry name" value="BCTRLSENSOR"/>
</dbReference>
<evidence type="ECO:0000256" key="4">
    <source>
        <dbReference type="ARBA" id="ARBA00022777"/>
    </source>
</evidence>
<dbReference type="Pfam" id="PF00512">
    <property type="entry name" value="HisKA"/>
    <property type="match status" value="1"/>
</dbReference>
<dbReference type="PANTHER" id="PTHR43065">
    <property type="entry name" value="SENSOR HISTIDINE KINASE"/>
    <property type="match status" value="1"/>
</dbReference>
<dbReference type="SUPFAM" id="SSF55785">
    <property type="entry name" value="PYP-like sensor domain (PAS domain)"/>
    <property type="match status" value="3"/>
</dbReference>
<dbReference type="GO" id="GO:0005524">
    <property type="term" value="F:ATP binding"/>
    <property type="evidence" value="ECO:0007669"/>
    <property type="project" value="UniProtKB-KW"/>
</dbReference>
<evidence type="ECO:0000259" key="8">
    <source>
        <dbReference type="PROSITE" id="PS50110"/>
    </source>
</evidence>
<keyword evidence="5" id="KW-0067">ATP-binding</keyword>
<proteinExistence type="predicted"/>
<dbReference type="SMART" id="SM00091">
    <property type="entry name" value="PAS"/>
    <property type="match status" value="3"/>
</dbReference>
<dbReference type="CDD" id="cd00130">
    <property type="entry name" value="PAS"/>
    <property type="match status" value="3"/>
</dbReference>
<dbReference type="PROSITE" id="PS50113">
    <property type="entry name" value="PAC"/>
    <property type="match status" value="1"/>
</dbReference>
<evidence type="ECO:0000259" key="7">
    <source>
        <dbReference type="PROSITE" id="PS50109"/>
    </source>
</evidence>